<dbReference type="OrthoDB" id="361797at2759"/>
<feature type="compositionally biased region" description="Acidic residues" evidence="5">
    <location>
        <begin position="128"/>
        <end position="143"/>
    </location>
</feature>
<dbReference type="Pfam" id="PF02847">
    <property type="entry name" value="MA3"/>
    <property type="match status" value="1"/>
</dbReference>
<evidence type="ECO:0000256" key="4">
    <source>
        <dbReference type="ARBA" id="ARBA00035399"/>
    </source>
</evidence>
<dbReference type="InterPro" id="IPR003891">
    <property type="entry name" value="Initiation_fac_eIF4g_MI"/>
</dbReference>
<gene>
    <name evidence="7" type="ORF">PSACC_00881</name>
</gene>
<protein>
    <recommendedName>
        <fullName evidence="4">54S ribosomal protein L4, mitochondrial</fullName>
    </recommendedName>
</protein>
<dbReference type="InterPro" id="IPR038340">
    <property type="entry name" value="MRP-L47_sf"/>
</dbReference>
<dbReference type="PANTHER" id="PTHR18034:SF4">
    <property type="entry name" value="NUCLEOLAR MIF4G DOMAIN-CONTAINING PROTEIN 1"/>
    <property type="match status" value="1"/>
</dbReference>
<dbReference type="InterPro" id="IPR016024">
    <property type="entry name" value="ARM-type_fold"/>
</dbReference>
<dbReference type="SUPFAM" id="SSF48371">
    <property type="entry name" value="ARM repeat"/>
    <property type="match status" value="1"/>
</dbReference>
<keyword evidence="3" id="KW-0539">Nucleus</keyword>
<dbReference type="PROSITE" id="PS51366">
    <property type="entry name" value="MI"/>
    <property type="match status" value="1"/>
</dbReference>
<evidence type="ECO:0000313" key="7">
    <source>
        <dbReference type="EMBL" id="PJF19397.1"/>
    </source>
</evidence>
<dbReference type="Pfam" id="PF02854">
    <property type="entry name" value="MIF4G"/>
    <property type="match status" value="1"/>
</dbReference>
<dbReference type="Gene3D" id="6.10.330.20">
    <property type="match status" value="1"/>
</dbReference>
<evidence type="ECO:0000259" key="6">
    <source>
        <dbReference type="PROSITE" id="PS51366"/>
    </source>
</evidence>
<evidence type="ECO:0000256" key="5">
    <source>
        <dbReference type="SAM" id="MobiDB-lite"/>
    </source>
</evidence>
<feature type="region of interest" description="Disordered" evidence="5">
    <location>
        <begin position="1"/>
        <end position="77"/>
    </location>
</feature>
<dbReference type="GO" id="GO:0005761">
    <property type="term" value="C:mitochondrial ribosome"/>
    <property type="evidence" value="ECO:0007669"/>
    <property type="project" value="InterPro"/>
</dbReference>
<proteinExistence type="inferred from homology"/>
<dbReference type="AlphaFoldDB" id="A0A2H9TNS7"/>
<dbReference type="InterPro" id="IPR050781">
    <property type="entry name" value="CWC22_splicing_factor"/>
</dbReference>
<organism evidence="7 8">
    <name type="scientific">Paramicrosporidium saccamoebae</name>
    <dbReference type="NCBI Taxonomy" id="1246581"/>
    <lineage>
        <taxon>Eukaryota</taxon>
        <taxon>Fungi</taxon>
        <taxon>Fungi incertae sedis</taxon>
        <taxon>Cryptomycota</taxon>
        <taxon>Cryptomycota incertae sedis</taxon>
        <taxon>Paramicrosporidium</taxon>
    </lineage>
</organism>
<evidence type="ECO:0000256" key="1">
    <source>
        <dbReference type="ARBA" id="ARBA00004604"/>
    </source>
</evidence>
<evidence type="ECO:0000313" key="8">
    <source>
        <dbReference type="Proteomes" id="UP000240830"/>
    </source>
</evidence>
<keyword evidence="8" id="KW-1185">Reference proteome</keyword>
<dbReference type="GO" id="GO:0003735">
    <property type="term" value="F:structural constituent of ribosome"/>
    <property type="evidence" value="ECO:0007669"/>
    <property type="project" value="InterPro"/>
</dbReference>
<feature type="domain" description="MI" evidence="6">
    <location>
        <begin position="492"/>
        <end position="610"/>
    </location>
</feature>
<accession>A0A2H9TNS7</accession>
<dbReference type="GO" id="GO:0006412">
    <property type="term" value="P:translation"/>
    <property type="evidence" value="ECO:0007669"/>
    <property type="project" value="InterPro"/>
</dbReference>
<feature type="compositionally biased region" description="Basic residues" evidence="5">
    <location>
        <begin position="12"/>
        <end position="43"/>
    </location>
</feature>
<evidence type="ECO:0000256" key="3">
    <source>
        <dbReference type="ARBA" id="ARBA00023242"/>
    </source>
</evidence>
<dbReference type="GO" id="GO:0005730">
    <property type="term" value="C:nucleolus"/>
    <property type="evidence" value="ECO:0007669"/>
    <property type="project" value="UniProtKB-SubCell"/>
</dbReference>
<dbReference type="EMBL" id="MTSL01000065">
    <property type="protein sequence ID" value="PJF19397.1"/>
    <property type="molecule type" value="Genomic_DNA"/>
</dbReference>
<feature type="compositionally biased region" description="Polar residues" evidence="5">
    <location>
        <begin position="1"/>
        <end position="10"/>
    </location>
</feature>
<comment type="subcellular location">
    <subcellularLocation>
        <location evidence="1">Nucleus</location>
        <location evidence="1">Nucleolus</location>
    </subcellularLocation>
</comment>
<dbReference type="GO" id="GO:0042274">
    <property type="term" value="P:ribosomal small subunit biogenesis"/>
    <property type="evidence" value="ECO:0007669"/>
    <property type="project" value="TreeGrafter"/>
</dbReference>
<comment type="caution">
    <text evidence="7">The sequence shown here is derived from an EMBL/GenBank/DDBJ whole genome shotgun (WGS) entry which is preliminary data.</text>
</comment>
<dbReference type="SMART" id="SM00543">
    <property type="entry name" value="MIF4G"/>
    <property type="match status" value="1"/>
</dbReference>
<evidence type="ECO:0000256" key="2">
    <source>
        <dbReference type="ARBA" id="ARBA00006856"/>
    </source>
</evidence>
<dbReference type="InterPro" id="IPR003890">
    <property type="entry name" value="MIF4G-like_typ-3"/>
</dbReference>
<feature type="compositionally biased region" description="Basic and acidic residues" evidence="5">
    <location>
        <begin position="44"/>
        <end position="55"/>
    </location>
</feature>
<reference evidence="7 8" key="1">
    <citation type="submission" date="2016-10" db="EMBL/GenBank/DDBJ databases">
        <title>The genome of Paramicrosporidium saccamoebae is the missing link in understanding Cryptomycota and Microsporidia evolution.</title>
        <authorList>
            <person name="Quandt C.A."/>
            <person name="Beaudet D."/>
            <person name="Corsaro D."/>
            <person name="Michel R."/>
            <person name="Corradi N."/>
            <person name="James T."/>
        </authorList>
    </citation>
    <scope>NUCLEOTIDE SEQUENCE [LARGE SCALE GENOMIC DNA]</scope>
    <source>
        <strain evidence="7 8">KSL3</strain>
    </source>
</reference>
<dbReference type="SMART" id="SM00544">
    <property type="entry name" value="MA3"/>
    <property type="match status" value="1"/>
</dbReference>
<sequence length="900" mass="102546">MKPATTTAVSRKTARKQARIDKKQKKSHHFIQRKTHKKQQERKRKLEIYGTDRKTAPAVEKITKSSRNVPKRRKPGQSIISHNVEKYSEVYNDPLLAFADRALDAGILGSDGEFDEDKMNGLFASSDGDIEQEEEEMSIDSEAENYLRGEPEASLDEAYSSRSEASSTESDDDAIQVKSLTKDATESVDNAKLQKIIHGHINRLTLSNFDCIAKLLVDLFQQYSRHEVTELVVSSILNSVTKQANLLDSFLTTFAALISAMAHFTGIDLVGSILERCVAIIDEQRLIIARPVNPDLVPPEKIIANCVTLIAFLYDLRVVSSIPILNLIEEAVDQMKELDVEILVKLIRTCGAQLRRDDPGSLKTIISKIMDRIIDIPVNNQTSRFKFMVETIQDLKNNRQKLVAIQHGELESAKKILRNFLLTNNKAKLEPLAVGLKDIRDVKVKGKWWKIGAAWNPEGGEETKREEIAKNIPASGGDELLQIAKRQKMNTDVRRIIFTTLMSSDDYLDAFQRLISLKLPSRQEREIAHVLLHCCTSEKLYNPFYALVANKFADLRHNFVITFKYALWDRLKQIEADELKLRELLHIAKFYGLLFARGALPLACLKRASFAQLSDTGVIFFQTLFAVFFEKVRDETMVVVSISKLKDVTAGGKAAERKEDIFGSEDEIENPDDGDDSELAIRQQELTNLRSGLRLFLKQFLRSNIDTLPVSNPNLLMRLMGVLLRFGRSAVGGIRQPMTFGWSRIISMRSLHQSKALFGLGEFFENGKSLPPFDPAAKQTYGRAWDSNEIRLKSFEDLHKLWFVLLKEMNLLATQKAEAARMGQRWFGMHRVHKTILTERAKIHSKASQLVTAVHENHAPPQEGELVVNWQRQDKLRQLKRKRKFRQRINYRTRRPSLFV</sequence>
<comment type="similarity">
    <text evidence="2">Belongs to the CWC22 family.</text>
</comment>
<dbReference type="Proteomes" id="UP000240830">
    <property type="component" value="Unassembled WGS sequence"/>
</dbReference>
<name>A0A2H9TNS7_9FUNG</name>
<feature type="compositionally biased region" description="Low complexity" evidence="5">
    <location>
        <begin position="156"/>
        <end position="168"/>
    </location>
</feature>
<dbReference type="PANTHER" id="PTHR18034">
    <property type="entry name" value="CELL CYCLE CONTROL PROTEIN CWF22-RELATED"/>
    <property type="match status" value="1"/>
</dbReference>
<dbReference type="Pfam" id="PF06984">
    <property type="entry name" value="MRP-L47"/>
    <property type="match status" value="1"/>
</dbReference>
<dbReference type="Gene3D" id="1.25.40.180">
    <property type="match status" value="1"/>
</dbReference>
<dbReference type="GO" id="GO:0003723">
    <property type="term" value="F:RNA binding"/>
    <property type="evidence" value="ECO:0007669"/>
    <property type="project" value="InterPro"/>
</dbReference>
<dbReference type="InterPro" id="IPR010729">
    <property type="entry name" value="Ribosomal_uL29_mit"/>
</dbReference>
<dbReference type="STRING" id="1246581.A0A2H9TNS7"/>
<feature type="region of interest" description="Disordered" evidence="5">
    <location>
        <begin position="123"/>
        <end position="175"/>
    </location>
</feature>